<name>A0A0E3S646_9EURY</name>
<gene>
    <name evidence="1" type="ORF">MSLAZ_1177</name>
</gene>
<dbReference type="PATRIC" id="fig|1434111.4.peg.1517"/>
<dbReference type="Proteomes" id="UP000033072">
    <property type="component" value="Chromosome"/>
</dbReference>
<dbReference type="STRING" id="1434111.MSLAZ_1177"/>
<reference evidence="1 2" key="1">
    <citation type="submission" date="2014-07" db="EMBL/GenBank/DDBJ databases">
        <title>Methanogenic archaea and the global carbon cycle.</title>
        <authorList>
            <person name="Henriksen J.R."/>
            <person name="Luke J."/>
            <person name="Reinhart S."/>
            <person name="Benedict M.N."/>
            <person name="Youngblut N.D."/>
            <person name="Metcalf M.E."/>
            <person name="Whitaker R.J."/>
            <person name="Metcalf W.W."/>
        </authorList>
    </citation>
    <scope>NUCLEOTIDE SEQUENCE [LARGE SCALE GENOMIC DNA]</scope>
    <source>
        <strain evidence="1 2">Z-7289</strain>
    </source>
</reference>
<dbReference type="HOGENOM" id="CLU_180505_0_0_2"/>
<evidence type="ECO:0000313" key="2">
    <source>
        <dbReference type="Proteomes" id="UP000033072"/>
    </source>
</evidence>
<evidence type="ECO:0000313" key="1">
    <source>
        <dbReference type="EMBL" id="AKB74438.1"/>
    </source>
</evidence>
<keyword evidence="2" id="KW-1185">Reference proteome</keyword>
<accession>A0A0E3S646</accession>
<sequence>MKWYTLLIGIDMSFTLNIETDFSPQEVCEAIRSALEHEKHVAKYKVKRYSVICEDFEIKFGYSANELRERFEAGNMGDESDFFDWYAAKRGLDHWNRRLEIISGISL</sequence>
<dbReference type="EMBL" id="CP009515">
    <property type="protein sequence ID" value="AKB74438.1"/>
    <property type="molecule type" value="Genomic_DNA"/>
</dbReference>
<proteinExistence type="predicted"/>
<protein>
    <submittedName>
        <fullName evidence="1">Uncharacterized protein</fullName>
    </submittedName>
</protein>
<dbReference type="AlphaFoldDB" id="A0A0E3S646"/>
<organism evidence="1 2">
    <name type="scientific">Methanosarcina lacustris Z-7289</name>
    <dbReference type="NCBI Taxonomy" id="1434111"/>
    <lineage>
        <taxon>Archaea</taxon>
        <taxon>Methanobacteriati</taxon>
        <taxon>Methanobacteriota</taxon>
        <taxon>Stenosarchaea group</taxon>
        <taxon>Methanomicrobia</taxon>
        <taxon>Methanosarcinales</taxon>
        <taxon>Methanosarcinaceae</taxon>
        <taxon>Methanosarcina</taxon>
    </lineage>
</organism>
<dbReference type="KEGG" id="mls:MSLAZ_1177"/>